<dbReference type="RefSeq" id="WP_182986158.1">
    <property type="nucleotide sequence ID" value="NZ_JABEQD010000005.1"/>
</dbReference>
<reference evidence="1 2" key="1">
    <citation type="submission" date="2020-04" db="EMBL/GenBank/DDBJ databases">
        <title>Description of novel Gluconacetobacter.</title>
        <authorList>
            <person name="Sombolestani A."/>
        </authorList>
    </citation>
    <scope>NUCLEOTIDE SEQUENCE [LARGE SCALE GENOMIC DNA]</scope>
    <source>
        <strain evidence="1 2">LMG 27801</strain>
    </source>
</reference>
<evidence type="ECO:0000313" key="2">
    <source>
        <dbReference type="Proteomes" id="UP000559860"/>
    </source>
</evidence>
<proteinExistence type="predicted"/>
<dbReference type="InterPro" id="IPR029055">
    <property type="entry name" value="Ntn_hydrolases_N"/>
</dbReference>
<protein>
    <submittedName>
        <fullName evidence="1">DUF1028 domain-containing protein</fullName>
    </submittedName>
</protein>
<dbReference type="Gene3D" id="3.60.20.10">
    <property type="entry name" value="Glutamine Phosphoribosylpyrophosphate, subunit 1, domain 1"/>
    <property type="match status" value="1"/>
</dbReference>
<dbReference type="SUPFAM" id="SSF56235">
    <property type="entry name" value="N-terminal nucleophile aminohydrolases (Ntn hydrolases)"/>
    <property type="match status" value="1"/>
</dbReference>
<dbReference type="Pfam" id="PF06267">
    <property type="entry name" value="DUF1028"/>
    <property type="match status" value="1"/>
</dbReference>
<keyword evidence="2" id="KW-1185">Reference proteome</keyword>
<organism evidence="1 2">
    <name type="scientific">Gluconacetobacter aggeris</name>
    <dbReference type="NCBI Taxonomy" id="1286186"/>
    <lineage>
        <taxon>Bacteria</taxon>
        <taxon>Pseudomonadati</taxon>
        <taxon>Pseudomonadota</taxon>
        <taxon>Alphaproteobacteria</taxon>
        <taxon>Acetobacterales</taxon>
        <taxon>Acetobacteraceae</taxon>
        <taxon>Gluconacetobacter</taxon>
    </lineage>
</organism>
<name>A0A7W4NWE0_9PROT</name>
<dbReference type="EMBL" id="JABEQD010000005">
    <property type="protein sequence ID" value="MBB2168597.1"/>
    <property type="molecule type" value="Genomic_DNA"/>
</dbReference>
<dbReference type="InterPro" id="IPR010430">
    <property type="entry name" value="DUF1028"/>
</dbReference>
<dbReference type="Proteomes" id="UP000559860">
    <property type="component" value="Unassembled WGS sequence"/>
</dbReference>
<dbReference type="PANTHER" id="PTHR39328">
    <property type="entry name" value="BLL2871 PROTEIN"/>
    <property type="match status" value="1"/>
</dbReference>
<accession>A0A7W4NWE0</accession>
<dbReference type="AlphaFoldDB" id="A0A7W4NWE0"/>
<comment type="caution">
    <text evidence="1">The sequence shown here is derived from an EMBL/GenBank/DDBJ whole genome shotgun (WGS) entry which is preliminary data.</text>
</comment>
<gene>
    <name evidence="1" type="ORF">HLH36_09565</name>
</gene>
<dbReference type="PANTHER" id="PTHR39328:SF1">
    <property type="entry name" value="BLL2871 PROTEIN"/>
    <property type="match status" value="1"/>
</dbReference>
<evidence type="ECO:0000313" key="1">
    <source>
        <dbReference type="EMBL" id="MBB2168597.1"/>
    </source>
</evidence>
<sequence>MTFSIVARCARTGQFGLAVASSSPAVASRCAFARAGVGAVATQNITDPTLGPRGLDLLERGASAGECVAILTRSRLAAYRQLSVIDVTGDTDVWSGAQTLGIHGSAKGHNVACAGNLLAVADVPVAMREAFAGGDAGQELGQRLLEAMQAGLAAGGEAGPIRSAGLLVVDAHAWPLTDLRVDWDERPIDRLQALWSLWVPQARDYTLRAIDPATSPSYGVPGDE</sequence>